<gene>
    <name evidence="1" type="ORF">VTL71DRAFT_10581</name>
</gene>
<dbReference type="Proteomes" id="UP001595075">
    <property type="component" value="Unassembled WGS sequence"/>
</dbReference>
<organism evidence="1 2">
    <name type="scientific">Oculimacula yallundae</name>
    <dbReference type="NCBI Taxonomy" id="86028"/>
    <lineage>
        <taxon>Eukaryota</taxon>
        <taxon>Fungi</taxon>
        <taxon>Dikarya</taxon>
        <taxon>Ascomycota</taxon>
        <taxon>Pezizomycotina</taxon>
        <taxon>Leotiomycetes</taxon>
        <taxon>Helotiales</taxon>
        <taxon>Ploettnerulaceae</taxon>
        <taxon>Oculimacula</taxon>
    </lineage>
</organism>
<evidence type="ECO:0000313" key="1">
    <source>
        <dbReference type="EMBL" id="KAL2073257.1"/>
    </source>
</evidence>
<reference evidence="1 2" key="1">
    <citation type="journal article" date="2024" name="Commun. Biol.">
        <title>Comparative genomic analysis of thermophilic fungi reveals convergent evolutionary adaptations and gene losses.</title>
        <authorList>
            <person name="Steindorff A.S."/>
            <person name="Aguilar-Pontes M.V."/>
            <person name="Robinson A.J."/>
            <person name="Andreopoulos B."/>
            <person name="LaButti K."/>
            <person name="Kuo A."/>
            <person name="Mondo S."/>
            <person name="Riley R."/>
            <person name="Otillar R."/>
            <person name="Haridas S."/>
            <person name="Lipzen A."/>
            <person name="Grimwood J."/>
            <person name="Schmutz J."/>
            <person name="Clum A."/>
            <person name="Reid I.D."/>
            <person name="Moisan M.C."/>
            <person name="Butler G."/>
            <person name="Nguyen T.T.M."/>
            <person name="Dewar K."/>
            <person name="Conant G."/>
            <person name="Drula E."/>
            <person name="Henrissat B."/>
            <person name="Hansel C."/>
            <person name="Singer S."/>
            <person name="Hutchinson M.I."/>
            <person name="de Vries R.P."/>
            <person name="Natvig D.O."/>
            <person name="Powell A.J."/>
            <person name="Tsang A."/>
            <person name="Grigoriev I.V."/>
        </authorList>
    </citation>
    <scope>NUCLEOTIDE SEQUENCE [LARGE SCALE GENOMIC DNA]</scope>
    <source>
        <strain evidence="1 2">CBS 494.80</strain>
    </source>
</reference>
<name>A0ABR4CTW9_9HELO</name>
<accession>A0ABR4CTW9</accession>
<dbReference type="EMBL" id="JAZHXI010000003">
    <property type="protein sequence ID" value="KAL2073257.1"/>
    <property type="molecule type" value="Genomic_DNA"/>
</dbReference>
<keyword evidence="2" id="KW-1185">Reference proteome</keyword>
<proteinExistence type="predicted"/>
<evidence type="ECO:0000313" key="2">
    <source>
        <dbReference type="Proteomes" id="UP001595075"/>
    </source>
</evidence>
<protein>
    <submittedName>
        <fullName evidence="1">Uncharacterized protein</fullName>
    </submittedName>
</protein>
<sequence length="125" mass="14733">MDQPINFPGPLFVARLIFALRYSSAEVFECLRRFSRTRKALRVLQQGRGDGDSQLVIETSFRRQTCDFYQILILLFHHPGTKNSSLKSLKYSTIDNKMFVGYIRKKLGYIHRCRCVRRLTKEEIQ</sequence>
<comment type="caution">
    <text evidence="1">The sequence shown here is derived from an EMBL/GenBank/DDBJ whole genome shotgun (WGS) entry which is preliminary data.</text>
</comment>